<protein>
    <recommendedName>
        <fullName evidence="4">Flagellar protein FlgN</fullName>
    </recommendedName>
</protein>
<dbReference type="Pfam" id="PF05130">
    <property type="entry name" value="FlgN"/>
    <property type="match status" value="1"/>
</dbReference>
<accession>A0ABP7ZHU7</accession>
<name>A0ABP7ZHU7_9MICO</name>
<dbReference type="EMBL" id="BAABBV010000001">
    <property type="protein sequence ID" value="GAA4158526.1"/>
    <property type="molecule type" value="Genomic_DNA"/>
</dbReference>
<dbReference type="Gene3D" id="1.20.58.300">
    <property type="entry name" value="FlgN-like"/>
    <property type="match status" value="1"/>
</dbReference>
<comment type="caution">
    <text evidence="2">The sequence shown here is derived from an EMBL/GenBank/DDBJ whole genome shotgun (WGS) entry which is preliminary data.</text>
</comment>
<dbReference type="InterPro" id="IPR036679">
    <property type="entry name" value="FlgN-like_sf"/>
</dbReference>
<dbReference type="RefSeq" id="WP_344790792.1">
    <property type="nucleotide sequence ID" value="NZ_BAABBV010000001.1"/>
</dbReference>
<organism evidence="2 3">
    <name type="scientific">Gryllotalpicola daejeonensis</name>
    <dbReference type="NCBI Taxonomy" id="993087"/>
    <lineage>
        <taxon>Bacteria</taxon>
        <taxon>Bacillati</taxon>
        <taxon>Actinomycetota</taxon>
        <taxon>Actinomycetes</taxon>
        <taxon>Micrococcales</taxon>
        <taxon>Microbacteriaceae</taxon>
        <taxon>Gryllotalpicola</taxon>
    </lineage>
</organism>
<keyword evidence="1" id="KW-1005">Bacterial flagellum biogenesis</keyword>
<keyword evidence="3" id="KW-1185">Reference proteome</keyword>
<evidence type="ECO:0008006" key="4">
    <source>
        <dbReference type="Google" id="ProtNLM"/>
    </source>
</evidence>
<dbReference type="Proteomes" id="UP001415169">
    <property type="component" value="Unassembled WGS sequence"/>
</dbReference>
<evidence type="ECO:0000313" key="2">
    <source>
        <dbReference type="EMBL" id="GAA4158526.1"/>
    </source>
</evidence>
<proteinExistence type="predicted"/>
<dbReference type="InterPro" id="IPR007809">
    <property type="entry name" value="FlgN-like"/>
</dbReference>
<reference evidence="2" key="2">
    <citation type="submission" date="2023-12" db="EMBL/GenBank/DDBJ databases">
        <authorList>
            <person name="Sun Q."/>
            <person name="Inoue M."/>
        </authorList>
    </citation>
    <scope>NUCLEOTIDE SEQUENCE</scope>
    <source>
        <strain evidence="2">JCM 17590</strain>
    </source>
</reference>
<gene>
    <name evidence="2" type="ORF">GCM10022286_11510</name>
</gene>
<dbReference type="SUPFAM" id="SSF140566">
    <property type="entry name" value="FlgN-like"/>
    <property type="match status" value="1"/>
</dbReference>
<evidence type="ECO:0000313" key="3">
    <source>
        <dbReference type="Proteomes" id="UP001415169"/>
    </source>
</evidence>
<reference evidence="2" key="1">
    <citation type="journal article" date="2014" name="Int. J. Syst. Evol. Microbiol.">
        <title>Complete genome of a new Firmicutes species belonging to the dominant human colonic microbiota ('Ruminococcus bicirculans') reveals two chromosomes and a selective capacity to utilize plant glucans.</title>
        <authorList>
            <consortium name="NISC Comparative Sequencing Program"/>
            <person name="Wegmann U."/>
            <person name="Louis P."/>
            <person name="Goesmann A."/>
            <person name="Henrissat B."/>
            <person name="Duncan S.H."/>
            <person name="Flint H.J."/>
        </authorList>
    </citation>
    <scope>NUCLEOTIDE SEQUENCE</scope>
    <source>
        <strain evidence="2">JCM 17590</strain>
    </source>
</reference>
<sequence>MGASELSALLWQERELLDLLEYRLEVQRALLTVGESRWAQRAADDIEATTQQLRNLNIARDVEVQAVADDWKFNVVNPSLRELIAAAPPDGPWLEIFNGHLRAMLASVERISARRAENGRMLREAIRHTQETLAGSGDRAGTYTAAGTPDTGKRTAILFEDDA</sequence>
<evidence type="ECO:0000256" key="1">
    <source>
        <dbReference type="ARBA" id="ARBA00022795"/>
    </source>
</evidence>